<organism evidence="2 3">
    <name type="scientific">Streptomyces graminofaciens</name>
    <dbReference type="NCBI Taxonomy" id="68212"/>
    <lineage>
        <taxon>Bacteria</taxon>
        <taxon>Bacillati</taxon>
        <taxon>Actinomycetota</taxon>
        <taxon>Actinomycetes</taxon>
        <taxon>Kitasatosporales</taxon>
        <taxon>Streptomycetaceae</taxon>
        <taxon>Streptomyces</taxon>
    </lineage>
</organism>
<evidence type="ECO:0000313" key="3">
    <source>
        <dbReference type="Proteomes" id="UP001321542"/>
    </source>
</evidence>
<gene>
    <name evidence="2" type="ORF">SGFS_004620</name>
</gene>
<name>A0ABN5V7A7_9ACTN</name>
<dbReference type="EMBL" id="AP018448">
    <property type="protein sequence ID" value="BBC29171.1"/>
    <property type="molecule type" value="Genomic_DNA"/>
</dbReference>
<sequence>MERATRLFQGVITRLEQGGWPLGLVDEVHVFGLYVWGRWSRATSVSWLSTLRTSGGSGSRCARRPTGRDPYGGMRQAPRGRTRGISFQFRRRDTLRDEGCGLFLLWSQRESVDLGGVVPHGERLFGAGQPERCFVDLGWSSFGRMGHLADGGLGWPEAMRPHDTKPMGALFIQPCRADSR</sequence>
<evidence type="ECO:0000313" key="2">
    <source>
        <dbReference type="EMBL" id="BBC29171.1"/>
    </source>
</evidence>
<evidence type="ECO:0000256" key="1">
    <source>
        <dbReference type="SAM" id="MobiDB-lite"/>
    </source>
</evidence>
<reference evidence="2 3" key="2">
    <citation type="journal article" date="2023" name="ChemBioChem">
        <title>Acyltransferase Domain Exchange between Two Independent Type I Polyketide Synthases in the Same Producer Strain of Macrolide Antibiotics.</title>
        <authorList>
            <person name="Kudo F."/>
            <person name="Kishikawa K."/>
            <person name="Tsuboi K."/>
            <person name="Kido T."/>
            <person name="Usui T."/>
            <person name="Hashimoto J."/>
            <person name="Shin-Ya K."/>
            <person name="Miyanaga A."/>
            <person name="Eguchi T."/>
        </authorList>
    </citation>
    <scope>NUCLEOTIDE SEQUENCE [LARGE SCALE GENOMIC DNA]</scope>
    <source>
        <strain evidence="2 3">A-8890</strain>
    </source>
</reference>
<protein>
    <submittedName>
        <fullName evidence="2">Uncharacterized protein</fullName>
    </submittedName>
</protein>
<proteinExistence type="predicted"/>
<keyword evidence="3" id="KW-1185">Reference proteome</keyword>
<dbReference type="Proteomes" id="UP001321542">
    <property type="component" value="Chromosome"/>
</dbReference>
<reference evidence="2 3" key="1">
    <citation type="journal article" date="2010" name="ChemBioChem">
        <title>Cloning and characterization of the biosynthetic gene cluster of 16-membered macrolide antibiotic FD-891: involvement of a dual functional cytochrome P450 monooxygenase catalyzing epoxidation and hydroxylation.</title>
        <authorList>
            <person name="Kudo F."/>
            <person name="Motegi A."/>
            <person name="Mizoue K."/>
            <person name="Eguchi T."/>
        </authorList>
    </citation>
    <scope>NUCLEOTIDE SEQUENCE [LARGE SCALE GENOMIC DNA]</scope>
    <source>
        <strain evidence="2 3">A-8890</strain>
    </source>
</reference>
<accession>A0ABN5V7A7</accession>
<feature type="region of interest" description="Disordered" evidence="1">
    <location>
        <begin position="58"/>
        <end position="77"/>
    </location>
</feature>